<evidence type="ECO:0000259" key="2">
    <source>
        <dbReference type="Pfam" id="PF03354"/>
    </source>
</evidence>
<feature type="domain" description="Terminase large subunit-like endonuclease" evidence="3">
    <location>
        <begin position="281"/>
        <end position="441"/>
    </location>
</feature>
<dbReference type="InterPro" id="IPR046461">
    <property type="entry name" value="TerL_ATPase"/>
</dbReference>
<evidence type="ECO:0000313" key="5">
    <source>
        <dbReference type="Proteomes" id="UP000198418"/>
    </source>
</evidence>
<feature type="compositionally biased region" description="Polar residues" evidence="1">
    <location>
        <begin position="1"/>
        <end position="14"/>
    </location>
</feature>
<feature type="domain" description="Terminase large subunit-like ATPase" evidence="2">
    <location>
        <begin position="109"/>
        <end position="257"/>
    </location>
</feature>
<dbReference type="PANTHER" id="PTHR41287">
    <property type="match status" value="1"/>
</dbReference>
<proteinExistence type="predicted"/>
<keyword evidence="5" id="KW-1185">Reference proteome</keyword>
<dbReference type="PANTHER" id="PTHR41287:SF1">
    <property type="entry name" value="PROTEIN YMFN"/>
    <property type="match status" value="1"/>
</dbReference>
<dbReference type="Pfam" id="PF03354">
    <property type="entry name" value="TerL_ATPase"/>
    <property type="match status" value="1"/>
</dbReference>
<dbReference type="InterPro" id="IPR046462">
    <property type="entry name" value="TerL_nuclease"/>
</dbReference>
<sequence length="494" mass="56004">MIAAQSETAASPSAPTDWPEPDWITAAANRGWSWARIAWARAAAQPGAWFDYGKADAVVARWPGWFKLTNDRFYDTPFRLNPWQEIIVRLLIGWKIPEDDIDPATGQARKVHIRLFRQLRLWIARKGGKTEFLAALALLFFVFEKVPGAEGYVFAKDEEQARVLFKKMGVMVGLNPQLASRAEVYKRSIYVPEIDGSIHLLSGTPGGKHGKGPTVVCGDEMHEWTSTDVADTLRQGMGARLQPIELYASTAGLKTNPTGMQLWDESQQILDGRAEQPSTLVVIFAADPDDDPFDEATWAKANPSLGLTPTLRFMRQEAALAKGNPRKEAHFRCYHLNQWVDATIRWLPSAKWNACAPDRDAWKRYPSEMKDRKCVGAFDVSATQDLTALVWLFDGDDGRKILVPRFWCPEDKLLERAKNSRLPWEKWRDIGAIETTPGDFVDQGFVQKAIEEGFAEYDVEKLGRDRAFRFRQSASGVAHHARVGQNRRRFFRRR</sequence>
<dbReference type="GO" id="GO:0004519">
    <property type="term" value="F:endonuclease activity"/>
    <property type="evidence" value="ECO:0007669"/>
    <property type="project" value="InterPro"/>
</dbReference>
<dbReference type="Gene3D" id="3.40.50.300">
    <property type="entry name" value="P-loop containing nucleotide triphosphate hydrolases"/>
    <property type="match status" value="1"/>
</dbReference>
<name>A0A212SC20_RHOAC</name>
<evidence type="ECO:0000259" key="3">
    <source>
        <dbReference type="Pfam" id="PF20441"/>
    </source>
</evidence>
<protein>
    <submittedName>
        <fullName evidence="4">Phage Terminase</fullName>
    </submittedName>
</protein>
<dbReference type="EMBL" id="FYDG01000024">
    <property type="protein sequence ID" value="SNB83105.1"/>
    <property type="molecule type" value="Genomic_DNA"/>
</dbReference>
<gene>
    <name evidence="4" type="ORF">SAMN06265338_12424</name>
</gene>
<accession>A0A212SC20</accession>
<dbReference type="Proteomes" id="UP000198418">
    <property type="component" value="Unassembled WGS sequence"/>
</dbReference>
<evidence type="ECO:0000256" key="1">
    <source>
        <dbReference type="SAM" id="MobiDB-lite"/>
    </source>
</evidence>
<dbReference type="InterPro" id="IPR005021">
    <property type="entry name" value="Terminase_largesu-like"/>
</dbReference>
<dbReference type="OrthoDB" id="9760250at2"/>
<dbReference type="RefSeq" id="WP_088522470.1">
    <property type="nucleotide sequence ID" value="NZ_FYDG01000024.1"/>
</dbReference>
<dbReference type="Pfam" id="PF20441">
    <property type="entry name" value="TerL_nuclease"/>
    <property type="match status" value="1"/>
</dbReference>
<evidence type="ECO:0000313" key="4">
    <source>
        <dbReference type="EMBL" id="SNB83105.1"/>
    </source>
</evidence>
<dbReference type="InterPro" id="IPR027417">
    <property type="entry name" value="P-loop_NTPase"/>
</dbReference>
<organism evidence="4 5">
    <name type="scientific">Rhodoblastus acidophilus</name>
    <name type="common">Rhodopseudomonas acidophila</name>
    <dbReference type="NCBI Taxonomy" id="1074"/>
    <lineage>
        <taxon>Bacteria</taxon>
        <taxon>Pseudomonadati</taxon>
        <taxon>Pseudomonadota</taxon>
        <taxon>Alphaproteobacteria</taxon>
        <taxon>Hyphomicrobiales</taxon>
        <taxon>Rhodoblastaceae</taxon>
        <taxon>Rhodoblastus</taxon>
    </lineage>
</organism>
<reference evidence="5" key="1">
    <citation type="submission" date="2017-06" db="EMBL/GenBank/DDBJ databases">
        <authorList>
            <person name="Varghese N."/>
            <person name="Submissions S."/>
        </authorList>
    </citation>
    <scope>NUCLEOTIDE SEQUENCE [LARGE SCALE GENOMIC DNA]</scope>
    <source>
        <strain evidence="5">DSM 137</strain>
    </source>
</reference>
<dbReference type="AlphaFoldDB" id="A0A212SC20"/>
<feature type="region of interest" description="Disordered" evidence="1">
    <location>
        <begin position="1"/>
        <end position="21"/>
    </location>
</feature>